<protein>
    <submittedName>
        <fullName evidence="1">Uncharacterized protein</fullName>
    </submittedName>
</protein>
<proteinExistence type="predicted"/>
<evidence type="ECO:0000313" key="2">
    <source>
        <dbReference type="Proteomes" id="UP001153331"/>
    </source>
</evidence>
<dbReference type="Proteomes" id="UP001153331">
    <property type="component" value="Unassembled WGS sequence"/>
</dbReference>
<gene>
    <name evidence="1" type="ORF">OPT61_g7644</name>
</gene>
<accession>A0ACC2I1E9</accession>
<name>A0ACC2I1E9_9PLEO</name>
<sequence length="104" mass="11406">MGGQKLGLEGVAPALKWKESLRGTTIQHMERYRDGAHGFRSAVSRRPRNVRVYRQMTLARASDFCSISDVGVPENAAFSKATCLGETFEATIHASVHQPSDDAD</sequence>
<evidence type="ECO:0000313" key="1">
    <source>
        <dbReference type="EMBL" id="KAJ8109192.1"/>
    </source>
</evidence>
<reference evidence="1" key="1">
    <citation type="submission" date="2022-11" db="EMBL/GenBank/DDBJ databases">
        <title>Genome Sequence of Boeremia exigua.</title>
        <authorList>
            <person name="Buettner E."/>
        </authorList>
    </citation>
    <scope>NUCLEOTIDE SEQUENCE</scope>
    <source>
        <strain evidence="1">CU02</strain>
    </source>
</reference>
<comment type="caution">
    <text evidence="1">The sequence shown here is derived from an EMBL/GenBank/DDBJ whole genome shotgun (WGS) entry which is preliminary data.</text>
</comment>
<keyword evidence="2" id="KW-1185">Reference proteome</keyword>
<organism evidence="1 2">
    <name type="scientific">Boeremia exigua</name>
    <dbReference type="NCBI Taxonomy" id="749465"/>
    <lineage>
        <taxon>Eukaryota</taxon>
        <taxon>Fungi</taxon>
        <taxon>Dikarya</taxon>
        <taxon>Ascomycota</taxon>
        <taxon>Pezizomycotina</taxon>
        <taxon>Dothideomycetes</taxon>
        <taxon>Pleosporomycetidae</taxon>
        <taxon>Pleosporales</taxon>
        <taxon>Pleosporineae</taxon>
        <taxon>Didymellaceae</taxon>
        <taxon>Boeremia</taxon>
    </lineage>
</organism>
<dbReference type="EMBL" id="JAPHNI010000644">
    <property type="protein sequence ID" value="KAJ8109192.1"/>
    <property type="molecule type" value="Genomic_DNA"/>
</dbReference>